<dbReference type="RefSeq" id="WP_281764289.1">
    <property type="nucleotide sequence ID" value="NZ_BRVO01000001.1"/>
</dbReference>
<sequence>MKKLIVHIGYPKTATTFLQNNIFNNLAANGYFNYLNNPKDNGNVPVKNMLMVIRGEEGVDEQALKDELKLIENSSDELFLLSDESISVRYSQLEWNDMNSNAKHNSHTIKEFFKPIFDDIEILFSVRNQVSIVASYCTEIYNRIVDLSEEDSLGRWMSTNIFNKEEKDVLFNYNELYNVYIKNFDETKVHILLYEDLKNDKPSYIKVLTEVFKLSEEIIANHLEGNAKHTTAKQNDKSVNLSHTLSGKLSKYTSLIRKMPFVFKFLQSCYRLVVPEKVRLKPVNDKYLIRQQTDKESSLIFDKYKTSNAAFARKLSLDMNKMIRYKYFE</sequence>
<comment type="caution">
    <text evidence="2">The sequence shown here is derived from an EMBL/GenBank/DDBJ whole genome shotgun (WGS) entry which is preliminary data.</text>
</comment>
<protein>
    <recommendedName>
        <fullName evidence="1">Sulfotransferase domain-containing protein</fullName>
    </recommendedName>
</protein>
<gene>
    <name evidence="2" type="ORF">Y10_10230</name>
</gene>
<evidence type="ECO:0000313" key="3">
    <source>
        <dbReference type="Proteomes" id="UP001143543"/>
    </source>
</evidence>
<reference evidence="2" key="1">
    <citation type="submission" date="2022-07" db="EMBL/GenBank/DDBJ databases">
        <title>Taxonomy of Novel Oxalotrophic and Methylotrophic Bacteria.</title>
        <authorList>
            <person name="Sahin N."/>
            <person name="Tani A."/>
        </authorList>
    </citation>
    <scope>NUCLEOTIDE SEQUENCE</scope>
    <source>
        <strain evidence="2">Y10</strain>
    </source>
</reference>
<dbReference type="Gene3D" id="3.40.50.300">
    <property type="entry name" value="P-loop containing nucleotide triphosphate hydrolases"/>
    <property type="match status" value="1"/>
</dbReference>
<dbReference type="InterPro" id="IPR000863">
    <property type="entry name" value="Sulfotransferase_dom"/>
</dbReference>
<dbReference type="Pfam" id="PF00685">
    <property type="entry name" value="Sulfotransfer_1"/>
    <property type="match status" value="1"/>
</dbReference>
<proteinExistence type="predicted"/>
<dbReference type="Proteomes" id="UP001143543">
    <property type="component" value="Unassembled WGS sequence"/>
</dbReference>
<dbReference type="EMBL" id="BRVO01000001">
    <property type="protein sequence ID" value="GLB48655.1"/>
    <property type="molecule type" value="Genomic_DNA"/>
</dbReference>
<name>A0ABQ5MGY6_9FLAO</name>
<feature type="domain" description="Sulfotransferase" evidence="1">
    <location>
        <begin position="8"/>
        <end position="257"/>
    </location>
</feature>
<dbReference type="SUPFAM" id="SSF52540">
    <property type="entry name" value="P-loop containing nucleoside triphosphate hydrolases"/>
    <property type="match status" value="1"/>
</dbReference>
<dbReference type="InterPro" id="IPR027417">
    <property type="entry name" value="P-loop_NTPase"/>
</dbReference>
<evidence type="ECO:0000259" key="1">
    <source>
        <dbReference type="Pfam" id="PF00685"/>
    </source>
</evidence>
<organism evidence="2 3">
    <name type="scientific">Neptunitalea lumnitzerae</name>
    <dbReference type="NCBI Taxonomy" id="2965509"/>
    <lineage>
        <taxon>Bacteria</taxon>
        <taxon>Pseudomonadati</taxon>
        <taxon>Bacteroidota</taxon>
        <taxon>Flavobacteriia</taxon>
        <taxon>Flavobacteriales</taxon>
        <taxon>Flavobacteriaceae</taxon>
        <taxon>Neptunitalea</taxon>
    </lineage>
</organism>
<evidence type="ECO:0000313" key="2">
    <source>
        <dbReference type="EMBL" id="GLB48655.1"/>
    </source>
</evidence>
<keyword evidence="3" id="KW-1185">Reference proteome</keyword>
<accession>A0ABQ5MGY6</accession>